<feature type="chain" id="PRO_5014985674" description="DUF4136 domain-containing protein" evidence="1">
    <location>
        <begin position="24"/>
        <end position="193"/>
    </location>
</feature>
<feature type="domain" description="DUF4136" evidence="2">
    <location>
        <begin position="24"/>
        <end position="188"/>
    </location>
</feature>
<dbReference type="Gene3D" id="3.30.160.670">
    <property type="match status" value="1"/>
</dbReference>
<dbReference type="Proteomes" id="UP000235116">
    <property type="component" value="Chromosome"/>
</dbReference>
<dbReference type="AlphaFoldDB" id="A0A2K9LK20"/>
<evidence type="ECO:0000313" key="3">
    <source>
        <dbReference type="EMBL" id="AUM12577.1"/>
    </source>
</evidence>
<dbReference type="KEGG" id="kak:Kalk_09180"/>
<dbReference type="RefSeq" id="WP_101893945.1">
    <property type="nucleotide sequence ID" value="NZ_CP022684.1"/>
</dbReference>
<dbReference type="OrthoDB" id="329837at2"/>
<keyword evidence="1" id="KW-0732">Signal</keyword>
<gene>
    <name evidence="3" type="ORF">Kalk_09180</name>
</gene>
<feature type="signal peptide" evidence="1">
    <location>
        <begin position="1"/>
        <end position="23"/>
    </location>
</feature>
<dbReference type="PROSITE" id="PS51257">
    <property type="entry name" value="PROKAR_LIPOPROTEIN"/>
    <property type="match status" value="1"/>
</dbReference>
<keyword evidence="4" id="KW-1185">Reference proteome</keyword>
<proteinExistence type="predicted"/>
<dbReference type="EMBL" id="CP022684">
    <property type="protein sequence ID" value="AUM12577.1"/>
    <property type="molecule type" value="Genomic_DNA"/>
</dbReference>
<accession>A0A2K9LK20</accession>
<organism evidence="3 4">
    <name type="scientific">Ketobacter alkanivorans</name>
    <dbReference type="NCBI Taxonomy" id="1917421"/>
    <lineage>
        <taxon>Bacteria</taxon>
        <taxon>Pseudomonadati</taxon>
        <taxon>Pseudomonadota</taxon>
        <taxon>Gammaproteobacteria</taxon>
        <taxon>Pseudomonadales</taxon>
        <taxon>Ketobacteraceae</taxon>
        <taxon>Ketobacter</taxon>
    </lineage>
</organism>
<evidence type="ECO:0000313" key="4">
    <source>
        <dbReference type="Proteomes" id="UP000235116"/>
    </source>
</evidence>
<protein>
    <recommendedName>
        <fullName evidence="2">DUF4136 domain-containing protein</fullName>
    </recommendedName>
</protein>
<evidence type="ECO:0000259" key="2">
    <source>
        <dbReference type="Pfam" id="PF13590"/>
    </source>
</evidence>
<dbReference type="InterPro" id="IPR025411">
    <property type="entry name" value="DUF4136"/>
</dbReference>
<reference evidence="4" key="1">
    <citation type="submission" date="2017-08" db="EMBL/GenBank/DDBJ databases">
        <title>Direct submision.</title>
        <authorList>
            <person name="Kim S.-J."/>
            <person name="Rhee S.-K."/>
        </authorList>
    </citation>
    <scope>NUCLEOTIDE SEQUENCE [LARGE SCALE GENOMIC DNA]</scope>
    <source>
        <strain evidence="4">GI5</strain>
    </source>
</reference>
<evidence type="ECO:0000256" key="1">
    <source>
        <dbReference type="SAM" id="SignalP"/>
    </source>
</evidence>
<dbReference type="Pfam" id="PF13590">
    <property type="entry name" value="DUF4136"/>
    <property type="match status" value="1"/>
</dbReference>
<name>A0A2K9LK20_9GAMM</name>
<sequence>MPMLKLTLLIAALALSACSTSFRVSTDYDEQFSFNNKTSYALITPEAIQTTRNDLLKGRIENALQKQLALKGFTQVDKASADIWISYFATTEKQQDIRTYQRYNSFYGYARCYRCYYPAPVASTEVQVVDYTEASLIIDFIDPASNTLKWRGSTSSKVTTASADSMTVAERTEKIDRAVSAILQQYPPGNPSP</sequence>